<evidence type="ECO:0000313" key="2">
    <source>
        <dbReference type="EMBL" id="BCS80645.1"/>
    </source>
</evidence>
<organism evidence="2 3">
    <name type="scientific">Caldicellulosiruptor diazotrophicus</name>
    <dbReference type="NCBI Taxonomy" id="2806205"/>
    <lineage>
        <taxon>Bacteria</taxon>
        <taxon>Bacillati</taxon>
        <taxon>Bacillota</taxon>
        <taxon>Bacillota incertae sedis</taxon>
        <taxon>Caldicellulosiruptorales</taxon>
        <taxon>Caldicellulosiruptoraceae</taxon>
        <taxon>Caldicellulosiruptor</taxon>
    </lineage>
</organism>
<evidence type="ECO:0000313" key="3">
    <source>
        <dbReference type="Proteomes" id="UP000663623"/>
    </source>
</evidence>
<accession>A0ABN6E5I7</accession>
<dbReference type="InterPro" id="IPR014202">
    <property type="entry name" value="Spore_II_R"/>
</dbReference>
<reference evidence="2 3" key="1">
    <citation type="submission" date="2021-02" db="EMBL/GenBank/DDBJ databases">
        <title>Nitrogen-fixing ability and nitrogen fixation related genes of thermophilic fermentative bacteria in the genus Caldicellulosiruptor.</title>
        <authorList>
            <person name="Chen Y."/>
            <person name="Nishihara A."/>
            <person name="Haruta S."/>
        </authorList>
    </citation>
    <scope>NUCLEOTIDE SEQUENCE [LARGE SCALE GENOMIC DNA]</scope>
    <source>
        <strain evidence="2 3">YA01</strain>
    </source>
</reference>
<feature type="transmembrane region" description="Helical" evidence="1">
    <location>
        <begin position="12"/>
        <end position="31"/>
    </location>
</feature>
<keyword evidence="3" id="KW-1185">Reference proteome</keyword>
<proteinExistence type="predicted"/>
<keyword evidence="1" id="KW-0812">Transmembrane</keyword>
<dbReference type="NCBIfam" id="TIGR02837">
    <property type="entry name" value="spore_II_R"/>
    <property type="match status" value="1"/>
</dbReference>
<protein>
    <submittedName>
        <fullName evidence="2">Stage II sporulation protein R</fullName>
    </submittedName>
</protein>
<dbReference type="RefSeq" id="WP_207181190.1">
    <property type="nucleotide sequence ID" value="NZ_AP024480.1"/>
</dbReference>
<gene>
    <name evidence="2" type="primary">spoIIR</name>
    <name evidence="2" type="ORF">CaldiYA01_06050</name>
</gene>
<evidence type="ECO:0000256" key="1">
    <source>
        <dbReference type="SAM" id="Phobius"/>
    </source>
</evidence>
<dbReference type="Proteomes" id="UP000663623">
    <property type="component" value="Chromosome"/>
</dbReference>
<dbReference type="Pfam" id="PF09551">
    <property type="entry name" value="Spore_II_R"/>
    <property type="match status" value="1"/>
</dbReference>
<name>A0ABN6E5I7_9FIRM</name>
<keyword evidence="1" id="KW-0472">Membrane</keyword>
<sequence length="230" mass="27347">MIKRYFFSKPYLLPLIFSIIIFTIIFEYLNFEQIDNLQKSLSKSVLRLHILANSNSKEDQKLKIYVRDKVIEFLSRNIDFSKSKYEVIKEISNKKFQIEDYIEKAIKEKGKNYNVKVSIQRDLFPNRVYNNFLFPSGIYDCVRVFIGDGKGKNWWCVIFPPLCIVDETKLELPAEAKKELKSSLSKKEYLIATSYGSVDKIPVKLRLKIYEILKTKFYKEAWFKRIFRSI</sequence>
<keyword evidence="1" id="KW-1133">Transmembrane helix</keyword>
<dbReference type="EMBL" id="AP024480">
    <property type="protein sequence ID" value="BCS80645.1"/>
    <property type="molecule type" value="Genomic_DNA"/>
</dbReference>